<evidence type="ECO:0000256" key="8">
    <source>
        <dbReference type="ARBA" id="ARBA00030585"/>
    </source>
</evidence>
<keyword evidence="11" id="KW-0812">Transmembrane</keyword>
<dbReference type="Proteomes" id="UP001530293">
    <property type="component" value="Unassembled WGS sequence"/>
</dbReference>
<comment type="caution">
    <text evidence="12">The sequence shown here is derived from an EMBL/GenBank/DDBJ whole genome shotgun (WGS) entry which is preliminary data.</text>
</comment>
<gene>
    <name evidence="12" type="ORF">ACHAWU_003028</name>
</gene>
<evidence type="ECO:0000256" key="4">
    <source>
        <dbReference type="ARBA" id="ARBA00022598"/>
    </source>
</evidence>
<dbReference type="GO" id="GO:0006750">
    <property type="term" value="P:glutathione biosynthetic process"/>
    <property type="evidence" value="ECO:0007669"/>
    <property type="project" value="UniProtKB-KW"/>
</dbReference>
<keyword evidence="13" id="KW-1185">Reference proteome</keyword>
<keyword evidence="6" id="KW-0547">Nucleotide-binding</keyword>
<evidence type="ECO:0000256" key="1">
    <source>
        <dbReference type="ARBA" id="ARBA00005006"/>
    </source>
</evidence>
<dbReference type="Gene3D" id="3.30.590.50">
    <property type="match status" value="3"/>
</dbReference>
<proteinExistence type="inferred from homology"/>
<keyword evidence="4" id="KW-0436">Ligase</keyword>
<organism evidence="12 13">
    <name type="scientific">Discostella pseudostelligera</name>
    <dbReference type="NCBI Taxonomy" id="259834"/>
    <lineage>
        <taxon>Eukaryota</taxon>
        <taxon>Sar</taxon>
        <taxon>Stramenopiles</taxon>
        <taxon>Ochrophyta</taxon>
        <taxon>Bacillariophyta</taxon>
        <taxon>Coscinodiscophyceae</taxon>
        <taxon>Thalassiosirophycidae</taxon>
        <taxon>Stephanodiscales</taxon>
        <taxon>Stephanodiscaceae</taxon>
        <taxon>Discostella</taxon>
    </lineage>
</organism>
<name>A0ABD3M5Q5_9STRA</name>
<dbReference type="SUPFAM" id="SSF55931">
    <property type="entry name" value="Glutamine synthetase/guanido kinase"/>
    <property type="match status" value="1"/>
</dbReference>
<dbReference type="AlphaFoldDB" id="A0ABD3M5Q5"/>
<evidence type="ECO:0000256" key="11">
    <source>
        <dbReference type="SAM" id="Phobius"/>
    </source>
</evidence>
<evidence type="ECO:0000256" key="3">
    <source>
        <dbReference type="ARBA" id="ARBA00012220"/>
    </source>
</evidence>
<reference evidence="12 13" key="1">
    <citation type="submission" date="2024-10" db="EMBL/GenBank/DDBJ databases">
        <title>Updated reference genomes for cyclostephanoid diatoms.</title>
        <authorList>
            <person name="Roberts W.R."/>
            <person name="Alverson A.J."/>
        </authorList>
    </citation>
    <scope>NUCLEOTIDE SEQUENCE [LARGE SCALE GENOMIC DNA]</scope>
    <source>
        <strain evidence="12 13">AJA232-27</strain>
    </source>
</reference>
<feature type="compositionally biased region" description="Basic and acidic residues" evidence="10">
    <location>
        <begin position="541"/>
        <end position="550"/>
    </location>
</feature>
<evidence type="ECO:0000256" key="2">
    <source>
        <dbReference type="ARBA" id="ARBA00008100"/>
    </source>
</evidence>
<keyword evidence="5" id="KW-0317">Glutathione biosynthesis</keyword>
<dbReference type="Gene3D" id="1.10.8.960">
    <property type="match status" value="1"/>
</dbReference>
<evidence type="ECO:0000256" key="10">
    <source>
        <dbReference type="SAM" id="MobiDB-lite"/>
    </source>
</evidence>
<accession>A0ABD3M5Q5</accession>
<feature type="region of interest" description="Disordered" evidence="10">
    <location>
        <begin position="787"/>
        <end position="819"/>
    </location>
</feature>
<feature type="compositionally biased region" description="Basic and acidic residues" evidence="10">
    <location>
        <begin position="793"/>
        <end position="802"/>
    </location>
</feature>
<dbReference type="Pfam" id="PF03074">
    <property type="entry name" value="GCS"/>
    <property type="match status" value="1"/>
</dbReference>
<dbReference type="GO" id="GO:0005524">
    <property type="term" value="F:ATP binding"/>
    <property type="evidence" value="ECO:0007669"/>
    <property type="project" value="UniProtKB-KW"/>
</dbReference>
<dbReference type="EMBL" id="JALLBG020000215">
    <property type="protein sequence ID" value="KAL3758957.1"/>
    <property type="molecule type" value="Genomic_DNA"/>
</dbReference>
<dbReference type="GO" id="GO:0004357">
    <property type="term" value="F:glutamate-cysteine ligase activity"/>
    <property type="evidence" value="ECO:0007669"/>
    <property type="project" value="UniProtKB-EC"/>
</dbReference>
<evidence type="ECO:0000256" key="5">
    <source>
        <dbReference type="ARBA" id="ARBA00022684"/>
    </source>
</evidence>
<feature type="region of interest" description="Disordered" evidence="10">
    <location>
        <begin position="541"/>
        <end position="562"/>
    </location>
</feature>
<keyword evidence="11" id="KW-1133">Transmembrane helix</keyword>
<dbReference type="InterPro" id="IPR014746">
    <property type="entry name" value="Gln_synth/guanido_kin_cat_dom"/>
</dbReference>
<dbReference type="PANTHER" id="PTHR11164:SF0">
    <property type="entry name" value="GLUTAMATE--CYSTEINE LIGASE CATALYTIC SUBUNIT"/>
    <property type="match status" value="1"/>
</dbReference>
<dbReference type="InterPro" id="IPR004308">
    <property type="entry name" value="GCS"/>
</dbReference>
<keyword evidence="7" id="KW-0067">ATP-binding</keyword>
<evidence type="ECO:0000313" key="13">
    <source>
        <dbReference type="Proteomes" id="UP001530293"/>
    </source>
</evidence>
<sequence>MVANSLCRPFLFIFSISGLVVIASAFTLQMGLLKVGVPQPWEKSKKNLNYVREAGVRQFISTYNRVKDLKGDELLWGDEIEYGIFVLDADMKKIRLSLRAKEVREKLVCHRGTVIFDAMQFLPVFVSSFLSSMMTHFIIRLIQVMDQLNQNEVIHSHENEGCNWVPEYGAWMIEATPSRPYTGYSSDLLRVERNMRLRRKRLLTVLRENEIAPTVAVFPMLGAMGDDGSVPAVSVGGPVTESNYIGDGIINPHPRFAALSANIRKRRGEKVNIRVPLFHDTNTPEYKDLTGYSADSCCGNESSLLWRYGMGDVSREKYGDGFVIVGCAGSAKIFNDHGDPVTLQKWLVNVDCEGCKGLYYRSAPGVIVADADWPRNGDIVVGSKIPNVPGWIRLQNGYYLPIASDDGEITFLHKVPTEIPAKNQQRDALGSETPLYKGSFSNDSNELTLALQRAMCNITVDEAKMFNVRPAIHMDAMAFGMGCCCLQITFQATDMDESRFLYDQLAVMAPIMMALTASTPVLKGRLADTDCRWGVISESVDDRRPAERGRPGGPPPDPDVAGKGYRRLYKSRYDAISTYLYQGASTEDSHMSNRILNMYNDIPVPIDEDKYRELREAGIDPLLSQHIAHIFVRDPLVVFEGAIEEVDDETQTEHFESIQSTNWQSVRWKPPPPRSGPNDPHIGWRTEFRSMEIQLTDFENAAFTTFITLLTRVILTFDLNLYIPLSRVDHNMQRAHSRNAALKGKFFFRRHMAPLEIGDDGFGHQYNSMFSTAVNGMKGIIHSDSNLSSFDSEASRGEDGVSLKRRASPNASGGAEENSYEEMTMAEIMTGKGDYFPGLIPLVYAYLDHIQCDQMTMERMTTYLDFIEKRATGQLVTPATWIRNFIRSHEDYKFDSVVTDSIAYDLMVACKEIGEGKRAVPELLGDVVIKPISAADAYVKKLESKRVNNEQIIALLGRYAARKTFRQTKALAK</sequence>
<feature type="region of interest" description="Disordered" evidence="10">
    <location>
        <begin position="660"/>
        <end position="681"/>
    </location>
</feature>
<evidence type="ECO:0000256" key="7">
    <source>
        <dbReference type="ARBA" id="ARBA00022840"/>
    </source>
</evidence>
<feature type="transmembrane region" description="Helical" evidence="11">
    <location>
        <begin position="12"/>
        <end position="37"/>
    </location>
</feature>
<dbReference type="PANTHER" id="PTHR11164">
    <property type="entry name" value="GLUTAMATE CYSTEINE LIGASE"/>
    <property type="match status" value="1"/>
</dbReference>
<comment type="pathway">
    <text evidence="1">Sulfur metabolism; glutathione biosynthesis; glutathione from L-cysteine and L-glutamate: step 1/2.</text>
</comment>
<protein>
    <recommendedName>
        <fullName evidence="3">glutamate--cysteine ligase</fullName>
        <ecNumber evidence="3">6.3.2.2</ecNumber>
    </recommendedName>
    <alternativeName>
        <fullName evidence="9">Gamma-ECS</fullName>
    </alternativeName>
    <alternativeName>
        <fullName evidence="8">Gamma-glutamylcysteine synthetase</fullName>
    </alternativeName>
</protein>
<evidence type="ECO:0000256" key="9">
    <source>
        <dbReference type="ARBA" id="ARBA00032122"/>
    </source>
</evidence>
<evidence type="ECO:0000313" key="12">
    <source>
        <dbReference type="EMBL" id="KAL3758957.1"/>
    </source>
</evidence>
<keyword evidence="11" id="KW-0472">Membrane</keyword>
<evidence type="ECO:0000256" key="6">
    <source>
        <dbReference type="ARBA" id="ARBA00022741"/>
    </source>
</evidence>
<comment type="similarity">
    <text evidence="2">Belongs to the glutamate--cysteine ligase type 3 family.</text>
</comment>
<dbReference type="EC" id="6.3.2.2" evidence="3"/>